<accession>X0XH14</accession>
<feature type="non-terminal residue" evidence="2">
    <location>
        <position position="1"/>
    </location>
</feature>
<gene>
    <name evidence="2" type="ORF">S01H1_68928</name>
</gene>
<reference evidence="2" key="1">
    <citation type="journal article" date="2014" name="Front. Microbiol.">
        <title>High frequency of phylogenetically diverse reductive dehalogenase-homologous genes in deep subseafloor sedimentary metagenomes.</title>
        <authorList>
            <person name="Kawai M."/>
            <person name="Futagami T."/>
            <person name="Toyoda A."/>
            <person name="Takaki Y."/>
            <person name="Nishi S."/>
            <person name="Hori S."/>
            <person name="Arai W."/>
            <person name="Tsubouchi T."/>
            <person name="Morono Y."/>
            <person name="Uchiyama I."/>
            <person name="Ito T."/>
            <person name="Fujiyama A."/>
            <person name="Inagaki F."/>
            <person name="Takami H."/>
        </authorList>
    </citation>
    <scope>NUCLEOTIDE SEQUENCE</scope>
    <source>
        <strain evidence="2">Expedition CK06-06</strain>
    </source>
</reference>
<evidence type="ECO:0008006" key="3">
    <source>
        <dbReference type="Google" id="ProtNLM"/>
    </source>
</evidence>
<evidence type="ECO:0000256" key="1">
    <source>
        <dbReference type="SAM" id="Coils"/>
    </source>
</evidence>
<feature type="coiled-coil region" evidence="1">
    <location>
        <begin position="58"/>
        <end position="85"/>
    </location>
</feature>
<dbReference type="SUPFAM" id="SSF53474">
    <property type="entry name" value="alpha/beta-Hydrolases"/>
    <property type="match status" value="1"/>
</dbReference>
<sequence>EETQDLSIDEQWELITDRAARLTGLGADEIRRIVTVSRAHFASLRHWAPKPYGGKTVLLRASDTYEAAESENSALNAQFTRLLIERVPGNHYSMLRDPNAGVLAERLNRHLADVAQLET</sequence>
<dbReference type="AlphaFoldDB" id="X0XH14"/>
<dbReference type="EMBL" id="BARS01045729">
    <property type="protein sequence ID" value="GAG35928.1"/>
    <property type="molecule type" value="Genomic_DNA"/>
</dbReference>
<name>X0XH14_9ZZZZ</name>
<protein>
    <recommendedName>
        <fullName evidence="3">Thioesterase domain-containing protein</fullName>
    </recommendedName>
</protein>
<dbReference type="InterPro" id="IPR029058">
    <property type="entry name" value="AB_hydrolase_fold"/>
</dbReference>
<organism evidence="2">
    <name type="scientific">marine sediment metagenome</name>
    <dbReference type="NCBI Taxonomy" id="412755"/>
    <lineage>
        <taxon>unclassified sequences</taxon>
        <taxon>metagenomes</taxon>
        <taxon>ecological metagenomes</taxon>
    </lineage>
</organism>
<keyword evidence="1" id="KW-0175">Coiled coil</keyword>
<dbReference type="Gene3D" id="3.40.50.1820">
    <property type="entry name" value="alpha/beta hydrolase"/>
    <property type="match status" value="1"/>
</dbReference>
<proteinExistence type="predicted"/>
<comment type="caution">
    <text evidence="2">The sequence shown here is derived from an EMBL/GenBank/DDBJ whole genome shotgun (WGS) entry which is preliminary data.</text>
</comment>
<evidence type="ECO:0000313" key="2">
    <source>
        <dbReference type="EMBL" id="GAG35928.1"/>
    </source>
</evidence>